<dbReference type="InterPro" id="IPR027417">
    <property type="entry name" value="P-loop_NTPase"/>
</dbReference>
<evidence type="ECO:0000259" key="2">
    <source>
        <dbReference type="SMART" id="SM00382"/>
    </source>
</evidence>
<feature type="region of interest" description="Disordered" evidence="1">
    <location>
        <begin position="720"/>
        <end position="739"/>
    </location>
</feature>
<dbReference type="SMART" id="SM00382">
    <property type="entry name" value="AAA"/>
    <property type="match status" value="1"/>
</dbReference>
<dbReference type="Proteomes" id="UP000256220">
    <property type="component" value="Unassembled WGS sequence"/>
</dbReference>
<dbReference type="Pfam" id="PF01935">
    <property type="entry name" value="DUF87"/>
    <property type="match status" value="1"/>
</dbReference>
<dbReference type="CDD" id="cd01127">
    <property type="entry name" value="TrwB_TraG_TraD_VirD4"/>
    <property type="match status" value="1"/>
</dbReference>
<dbReference type="SUPFAM" id="SSF52540">
    <property type="entry name" value="P-loop containing nucleoside triphosphate hydrolases"/>
    <property type="match status" value="1"/>
</dbReference>
<reference evidence="3 4" key="1">
    <citation type="journal article" date="2014" name="Genome Announc.">
        <title>Draft Genome Sequence of Amycolatopsis lurida NRRL 2430, Producer of the Glycopeptide Family Antibiotic Ristocetin.</title>
        <authorList>
            <person name="Kwun M.J."/>
            <person name="Hong H.J."/>
        </authorList>
    </citation>
    <scope>NUCLEOTIDE SEQUENCE [LARGE SCALE GENOMIC DNA]</scope>
    <source>
        <strain evidence="3 4">NRRL 2430</strain>
    </source>
</reference>
<sequence>MAADDNSNIDGRVRSTLTWFELYFPHELSANELTKLLQPLAYRPKLGWRRRTPIAVFELRAKAGSVRWLLGLDPQIAGELPTQLRAQLPGLVLVHRQRVGRAKTLLASEVRPVGLSQPLRVDMAANVTAGLLEVMNALGKGESAVVQWVIGPAQQRQSRPVPFNVARALGLVALTPETPDQRRQWRAKAAEPLFAVRARIGARASTPELASAIVRMLGDALQLANASHTELRVSKPTVRGARQLDLVVPVAGGWAGILNAAELAAVLGWPVDGVASLSQVHGRQYPAPSKVLLSSTLSEQTLRLRVLGVSLHPADSGKRVSMPLATARHHLHVIGPTGSGKSTLLAQLLRGDVAAGHSVLVIEPRGDLVADVLADVPQHRREDVVVIEPGGVSEVVGINPLAGGPGEAEQQADHLLHLMRELYGSSLGPRSADVLLHSLIALARDENGTFADLPVFLTNATFRRNVLAKVHDGLVLAPFFSWYDGLSEAERHQVVAPVLNKTRAFLSRTPIRRLLGQPRPRFQLDDLFNERRIVLVNLNTGVIGSETAQLIGALLVTQLWQAMQRQAKKPRSQRRPLMVAIDEVQNYLKLPVELGDLFAQARGLGVSLTVAHQHLTQLPAKLHAAILANARSRVVFRPSSDDSATLARVLGGGLTTRDLELLGGFEAYVRLLVDHQLSEPFIVRTNRLPHSATSRSEVRHASQQTYGADGAAVDAALQQRWRGGDPPRGPIGQISREAA</sequence>
<dbReference type="AlphaFoldDB" id="A0A2P2FVL9"/>
<evidence type="ECO:0000313" key="4">
    <source>
        <dbReference type="Proteomes" id="UP000256220"/>
    </source>
</evidence>
<dbReference type="RefSeq" id="WP_143055364.1">
    <property type="nucleotide sequence ID" value="NZ_JFBM01000009.1"/>
</dbReference>
<dbReference type="InterPro" id="IPR032689">
    <property type="entry name" value="TraG-D_C"/>
</dbReference>
<protein>
    <recommendedName>
        <fullName evidence="2">AAA+ ATPase domain-containing protein</fullName>
    </recommendedName>
</protein>
<comment type="caution">
    <text evidence="3">The sequence shown here is derived from an EMBL/GenBank/DDBJ whole genome shotgun (WGS) entry which is preliminary data.</text>
</comment>
<dbReference type="Gene3D" id="3.40.50.300">
    <property type="entry name" value="P-loop containing nucleotide triphosphate hydrolases"/>
    <property type="match status" value="2"/>
</dbReference>
<dbReference type="Pfam" id="PF12696">
    <property type="entry name" value="TraG-D_C"/>
    <property type="match status" value="1"/>
</dbReference>
<dbReference type="InterPro" id="IPR051162">
    <property type="entry name" value="T4SS_component"/>
</dbReference>
<dbReference type="PANTHER" id="PTHR30121:SF11">
    <property type="entry name" value="AAA+ ATPASE DOMAIN-CONTAINING PROTEIN"/>
    <property type="match status" value="1"/>
</dbReference>
<evidence type="ECO:0000256" key="1">
    <source>
        <dbReference type="SAM" id="MobiDB-lite"/>
    </source>
</evidence>
<name>A0A2P2FVL9_AMYLU</name>
<gene>
    <name evidence="3" type="ORF">BB31_12585</name>
</gene>
<organism evidence="3 4">
    <name type="scientific">Amycolatopsis lurida NRRL 2430</name>
    <dbReference type="NCBI Taxonomy" id="1460371"/>
    <lineage>
        <taxon>Bacteria</taxon>
        <taxon>Bacillati</taxon>
        <taxon>Actinomycetota</taxon>
        <taxon>Actinomycetes</taxon>
        <taxon>Pseudonocardiales</taxon>
        <taxon>Pseudonocardiaceae</taxon>
        <taxon>Amycolatopsis</taxon>
    </lineage>
</organism>
<dbReference type="PANTHER" id="PTHR30121">
    <property type="entry name" value="UNCHARACTERIZED PROTEIN YJGR-RELATED"/>
    <property type="match status" value="1"/>
</dbReference>
<proteinExistence type="predicted"/>
<keyword evidence="4" id="KW-1185">Reference proteome</keyword>
<accession>A0A2P2FVL9</accession>
<evidence type="ECO:0000313" key="3">
    <source>
        <dbReference type="EMBL" id="KFU80781.1"/>
    </source>
</evidence>
<dbReference type="InterPro" id="IPR003593">
    <property type="entry name" value="AAA+_ATPase"/>
</dbReference>
<dbReference type="InterPro" id="IPR002789">
    <property type="entry name" value="HerA_central"/>
</dbReference>
<dbReference type="EMBL" id="JFBM01000009">
    <property type="protein sequence ID" value="KFU80781.1"/>
    <property type="molecule type" value="Genomic_DNA"/>
</dbReference>
<feature type="domain" description="AAA+ ATPase" evidence="2">
    <location>
        <begin position="327"/>
        <end position="641"/>
    </location>
</feature>